<dbReference type="Gene3D" id="3.10.20.320">
    <property type="entry name" value="Putative peptidoglycan bound protein (lpxtg motif)"/>
    <property type="match status" value="2"/>
</dbReference>
<feature type="compositionally biased region" description="Polar residues" evidence="3">
    <location>
        <begin position="433"/>
        <end position="446"/>
    </location>
</feature>
<dbReference type="InterPro" id="IPR025875">
    <property type="entry name" value="Leu-rich_rpt_4"/>
</dbReference>
<dbReference type="STRING" id="1423803.FD13_GL001324"/>
<keyword evidence="4" id="KW-1133">Transmembrane helix</keyword>
<feature type="region of interest" description="Disordered" evidence="3">
    <location>
        <begin position="317"/>
        <end position="345"/>
    </location>
</feature>
<dbReference type="PANTHER" id="PTHR46652">
    <property type="entry name" value="LEUCINE-RICH REPEAT AND IQ DOMAIN-CONTAINING PROTEIN 1-RELATED"/>
    <property type="match status" value="1"/>
</dbReference>
<feature type="domain" description="MucBP" evidence="5">
    <location>
        <begin position="252"/>
        <end position="313"/>
    </location>
</feature>
<evidence type="ECO:0000313" key="6">
    <source>
        <dbReference type="EMBL" id="KRN03007.1"/>
    </source>
</evidence>
<accession>A0A0R2DG01</accession>
<dbReference type="OrthoDB" id="2364028at2"/>
<reference evidence="6 7" key="1">
    <citation type="journal article" date="2015" name="Genome Announc.">
        <title>Expanding the biotechnology potential of lactobacilli through comparative genomics of 213 strains and associated genera.</title>
        <authorList>
            <person name="Sun Z."/>
            <person name="Harris H.M."/>
            <person name="McCann A."/>
            <person name="Guo C."/>
            <person name="Argimon S."/>
            <person name="Zhang W."/>
            <person name="Yang X."/>
            <person name="Jeffery I.B."/>
            <person name="Cooney J.C."/>
            <person name="Kagawa T.F."/>
            <person name="Liu W."/>
            <person name="Song Y."/>
            <person name="Salvetti E."/>
            <person name="Wrobel A."/>
            <person name="Rasinkangas P."/>
            <person name="Parkhill J."/>
            <person name="Rea M.C."/>
            <person name="O'Sullivan O."/>
            <person name="Ritari J."/>
            <person name="Douillard F.P."/>
            <person name="Paul Ross R."/>
            <person name="Yang R."/>
            <person name="Briner A.E."/>
            <person name="Felis G.E."/>
            <person name="de Vos W.M."/>
            <person name="Barrangou R."/>
            <person name="Klaenhammer T.R."/>
            <person name="Caufield P.W."/>
            <person name="Cui Y."/>
            <person name="Zhang H."/>
            <person name="O'Toole P.W."/>
        </authorList>
    </citation>
    <scope>NUCLEOTIDE SEQUENCE [LARGE SCALE GENOMIC DNA]</scope>
    <source>
        <strain evidence="6 7">DSM 21775</strain>
    </source>
</reference>
<proteinExistence type="predicted"/>
<feature type="domain" description="MucBP" evidence="5">
    <location>
        <begin position="352"/>
        <end position="412"/>
    </location>
</feature>
<gene>
    <name evidence="6" type="ORF">FD13_GL001324</name>
</gene>
<dbReference type="InterPro" id="IPR009459">
    <property type="entry name" value="MucBP_dom"/>
</dbReference>
<dbReference type="PROSITE" id="PS51450">
    <property type="entry name" value="LRR"/>
    <property type="match status" value="2"/>
</dbReference>
<dbReference type="PATRIC" id="fig|1423803.3.peg.1355"/>
<dbReference type="Pfam" id="PF12799">
    <property type="entry name" value="LRR_4"/>
    <property type="match status" value="1"/>
</dbReference>
<dbReference type="EMBL" id="AYZH01000003">
    <property type="protein sequence ID" value="KRN03007.1"/>
    <property type="molecule type" value="Genomic_DNA"/>
</dbReference>
<sequence>MQRLQKLFIGYYGGENGESTYNPDGKQYRLDGLEYATNLEVLMMGGGGQDAEPYHNFGNIEDISPLRNLRKLKTVYLSHNRISDVSPLAGLTNISDLKLHDNRITDFSSLKNLSVKVNEERIHQYVILDPIRVNSLTRKVHLDIPVRLQTGELLTGVNQNLEYTFSVPYYTGDSEYGDGKLVYAWYFQGGQVTDNGSGGLDFTHIVDQTEGGQFDESIQMDDNNYLIAEYVKDHYSFWIIQKYYIGDAAESVTVNYQDEQGHKLAATQILQGDIGDTYQAETVTIPGYELTKVPDNAQGTFGEEAITVTYVYRKLAPEPPVTPPTPNPQPAPNPTPTPGPTPILPPIKQGRVTVHYQTVAGMPVHGDTSVTGQVGQAYETRPLSLAGYHVVGRSTTATGIFGEQPVDVTYTYAANVVTGGQGDGTESEEPAVSTGNETSAGSGQISQPTATLPIHTGSAFATAMKPGEQPVALPVTNERATPFRWLGWLGWVVLVAGLGGWWFKRRRQ</sequence>
<dbReference type="InterPro" id="IPR001611">
    <property type="entry name" value="Leu-rich_rpt"/>
</dbReference>
<dbReference type="Gene3D" id="3.80.10.10">
    <property type="entry name" value="Ribonuclease Inhibitor"/>
    <property type="match status" value="1"/>
</dbReference>
<evidence type="ECO:0000256" key="4">
    <source>
        <dbReference type="SAM" id="Phobius"/>
    </source>
</evidence>
<evidence type="ECO:0000256" key="2">
    <source>
        <dbReference type="ARBA" id="ARBA00022737"/>
    </source>
</evidence>
<evidence type="ECO:0000313" key="7">
    <source>
        <dbReference type="Proteomes" id="UP000051589"/>
    </source>
</evidence>
<feature type="transmembrane region" description="Helical" evidence="4">
    <location>
        <begin position="485"/>
        <end position="503"/>
    </location>
</feature>
<keyword evidence="4" id="KW-0812">Transmembrane</keyword>
<evidence type="ECO:0000256" key="3">
    <source>
        <dbReference type="SAM" id="MobiDB-lite"/>
    </source>
</evidence>
<dbReference type="InterPro" id="IPR050836">
    <property type="entry name" value="SDS22/Internalin_LRR"/>
</dbReference>
<evidence type="ECO:0000259" key="5">
    <source>
        <dbReference type="Pfam" id="PF06458"/>
    </source>
</evidence>
<keyword evidence="1" id="KW-0433">Leucine-rich repeat</keyword>
<keyword evidence="4" id="KW-0472">Membrane</keyword>
<feature type="region of interest" description="Disordered" evidence="3">
    <location>
        <begin position="419"/>
        <end position="446"/>
    </location>
</feature>
<dbReference type="Pfam" id="PF06458">
    <property type="entry name" value="MucBP"/>
    <property type="match status" value="2"/>
</dbReference>
<comment type="caution">
    <text evidence="6">The sequence shown here is derived from an EMBL/GenBank/DDBJ whole genome shotgun (WGS) entry which is preliminary data.</text>
</comment>
<name>A0A0R2DG01_9LACO</name>
<dbReference type="PANTHER" id="PTHR46652:SF3">
    <property type="entry name" value="LEUCINE-RICH REPEAT-CONTAINING PROTEIN 9"/>
    <property type="match status" value="1"/>
</dbReference>
<dbReference type="SUPFAM" id="SSF52058">
    <property type="entry name" value="L domain-like"/>
    <property type="match status" value="1"/>
</dbReference>
<protein>
    <submittedName>
        <fullName evidence="6">Mucus-binding protein, lpxtg-motif cell wall anchor</fullName>
    </submittedName>
</protein>
<dbReference type="InterPro" id="IPR032675">
    <property type="entry name" value="LRR_dom_sf"/>
</dbReference>
<evidence type="ECO:0000256" key="1">
    <source>
        <dbReference type="ARBA" id="ARBA00022614"/>
    </source>
</evidence>
<organism evidence="6 7">
    <name type="scientific">Levilactobacillus senmaizukei DSM 21775 = NBRC 103853</name>
    <dbReference type="NCBI Taxonomy" id="1423803"/>
    <lineage>
        <taxon>Bacteria</taxon>
        <taxon>Bacillati</taxon>
        <taxon>Bacillota</taxon>
        <taxon>Bacilli</taxon>
        <taxon>Lactobacillales</taxon>
        <taxon>Lactobacillaceae</taxon>
        <taxon>Levilactobacillus</taxon>
    </lineage>
</organism>
<dbReference type="Proteomes" id="UP000051589">
    <property type="component" value="Unassembled WGS sequence"/>
</dbReference>
<dbReference type="AlphaFoldDB" id="A0A0R2DG01"/>
<keyword evidence="2" id="KW-0677">Repeat</keyword>
<keyword evidence="7" id="KW-1185">Reference proteome</keyword>